<accession>A0A547E9T8</accession>
<dbReference type="RefSeq" id="WP_006250114.1">
    <property type="nucleotide sequence ID" value="NZ_CP011098.1"/>
</dbReference>
<keyword evidence="4" id="KW-1185">Reference proteome</keyword>
<dbReference type="Proteomes" id="UP000318394">
    <property type="component" value="Unassembled WGS sequence"/>
</dbReference>
<reference evidence="3 4" key="1">
    <citation type="journal article" date="2019" name="Vet. Microbiol.">
        <title>Genetic characterization of susceptible and multi-drug resistant Mannheimia haemolytica isolated from high-risk stocker calves prior to and after antimicrobial metaphylaxis.</title>
        <authorList>
            <person name="Snyder E.R."/>
            <person name="Alvarez-Narvaez S."/>
            <person name="Credille B.C."/>
        </authorList>
    </citation>
    <scope>NUCLEOTIDE SEQUENCE [LARGE SCALE GENOMIC DNA]</scope>
    <source>
        <strain evidence="2 3">UGA-R5-128-1</strain>
        <strain evidence="1 4">UGA-R7-163-1</strain>
    </source>
</reference>
<dbReference type="EMBL" id="VAJB01000030">
    <property type="protein sequence ID" value="TRB72846.1"/>
    <property type="molecule type" value="Genomic_DNA"/>
</dbReference>
<dbReference type="KEGG" id="mhaq:WC39_05320"/>
<comment type="caution">
    <text evidence="2">The sequence shown here is derived from an EMBL/GenBank/DDBJ whole genome shotgun (WGS) entry which is preliminary data.</text>
</comment>
<dbReference type="GeneID" id="67368722"/>
<evidence type="ECO:0008006" key="5">
    <source>
        <dbReference type="Google" id="ProtNLM"/>
    </source>
</evidence>
<dbReference type="OrthoDB" id="5678692at2"/>
<name>A0A547E9T8_MANHA</name>
<evidence type="ECO:0000313" key="4">
    <source>
        <dbReference type="Proteomes" id="UP000318394"/>
    </source>
</evidence>
<gene>
    <name evidence="2" type="ORF">FEA53_11230</name>
    <name evidence="1" type="ORF">FEB89_12545</name>
</gene>
<evidence type="ECO:0000313" key="1">
    <source>
        <dbReference type="EMBL" id="TRB34738.1"/>
    </source>
</evidence>
<dbReference type="Proteomes" id="UP000315164">
    <property type="component" value="Unassembled WGS sequence"/>
</dbReference>
<organism evidence="2 3">
    <name type="scientific">Mannheimia haemolytica</name>
    <name type="common">Pasteurella haemolytica</name>
    <dbReference type="NCBI Taxonomy" id="75985"/>
    <lineage>
        <taxon>Bacteria</taxon>
        <taxon>Pseudomonadati</taxon>
        <taxon>Pseudomonadota</taxon>
        <taxon>Gammaproteobacteria</taxon>
        <taxon>Pasteurellales</taxon>
        <taxon>Pasteurellaceae</taxon>
        <taxon>Mannheimia</taxon>
    </lineage>
</organism>
<proteinExistence type="predicted"/>
<sequence>MADFYGNLGKISHSLIKQFGQPCSVTINEQGRYNPATGERKKGSSTVHAGYCLFDNLAFDFRNQQSVSVQQGDVMIYLTADCKPVLNAVIEANGEKWSVINVQPIRPAATTMIYQVQGRKADG</sequence>
<dbReference type="AlphaFoldDB" id="A0A547E9T8"/>
<protein>
    <recommendedName>
        <fullName evidence="5">Phage protein</fullName>
    </recommendedName>
</protein>
<evidence type="ECO:0000313" key="3">
    <source>
        <dbReference type="Proteomes" id="UP000315164"/>
    </source>
</evidence>
<evidence type="ECO:0000313" key="2">
    <source>
        <dbReference type="EMBL" id="TRB72846.1"/>
    </source>
</evidence>
<dbReference type="KEGG" id="mhay:VK67_05955"/>
<dbReference type="EMBL" id="VAJI01000043">
    <property type="protein sequence ID" value="TRB34738.1"/>
    <property type="molecule type" value="Genomic_DNA"/>
</dbReference>